<gene>
    <name evidence="12 15" type="primary">hisH</name>
    <name evidence="15" type="ORF">INF28_03615</name>
</gene>
<feature type="domain" description="Glutamine amidotransferase" evidence="14">
    <location>
        <begin position="4"/>
        <end position="199"/>
    </location>
</feature>
<accession>A0A9D5R7S6</accession>
<dbReference type="EC" id="3.5.1.2" evidence="12"/>
<dbReference type="InterPro" id="IPR017926">
    <property type="entry name" value="GATASE"/>
</dbReference>
<comment type="catalytic activity">
    <reaction evidence="10 12">
        <text>5-[(5-phospho-1-deoxy-D-ribulos-1-ylimino)methylamino]-1-(5-phospho-beta-D-ribosyl)imidazole-4-carboxamide + L-glutamine = D-erythro-1-(imidazol-4-yl)glycerol 3-phosphate + 5-amino-1-(5-phospho-beta-D-ribosyl)imidazole-4-carboxamide + L-glutamate + H(+)</text>
        <dbReference type="Rhea" id="RHEA:24793"/>
        <dbReference type="ChEBI" id="CHEBI:15378"/>
        <dbReference type="ChEBI" id="CHEBI:29985"/>
        <dbReference type="ChEBI" id="CHEBI:58278"/>
        <dbReference type="ChEBI" id="CHEBI:58359"/>
        <dbReference type="ChEBI" id="CHEBI:58475"/>
        <dbReference type="ChEBI" id="CHEBI:58525"/>
        <dbReference type="EC" id="4.3.2.10"/>
    </reaction>
</comment>
<dbReference type="NCBIfam" id="TIGR01855">
    <property type="entry name" value="IMP_synth_hisH"/>
    <property type="match status" value="1"/>
</dbReference>
<dbReference type="InterPro" id="IPR029062">
    <property type="entry name" value="Class_I_gatase-like"/>
</dbReference>
<evidence type="ECO:0000313" key="16">
    <source>
        <dbReference type="Proteomes" id="UP000806542"/>
    </source>
</evidence>
<evidence type="ECO:0000256" key="8">
    <source>
        <dbReference type="ARBA" id="ARBA00023102"/>
    </source>
</evidence>
<name>A0A9D5R7S6_9FIRM</name>
<comment type="caution">
    <text evidence="15">The sequence shown here is derived from an EMBL/GenBank/DDBJ whole genome shotgun (WGS) entry which is preliminary data.</text>
</comment>
<evidence type="ECO:0000256" key="12">
    <source>
        <dbReference type="HAMAP-Rule" id="MF_00278"/>
    </source>
</evidence>
<dbReference type="GO" id="GO:0005737">
    <property type="term" value="C:cytoplasm"/>
    <property type="evidence" value="ECO:0007669"/>
    <property type="project" value="UniProtKB-SubCell"/>
</dbReference>
<dbReference type="PANTHER" id="PTHR42701">
    <property type="entry name" value="IMIDAZOLE GLYCEROL PHOSPHATE SYNTHASE SUBUNIT HISH"/>
    <property type="match status" value="1"/>
</dbReference>
<dbReference type="SUPFAM" id="SSF52317">
    <property type="entry name" value="Class I glutamine amidotransferase-like"/>
    <property type="match status" value="1"/>
</dbReference>
<evidence type="ECO:0000256" key="3">
    <source>
        <dbReference type="ARBA" id="ARBA00011152"/>
    </source>
</evidence>
<proteinExistence type="inferred from homology"/>
<evidence type="ECO:0000256" key="11">
    <source>
        <dbReference type="ARBA" id="ARBA00049534"/>
    </source>
</evidence>
<evidence type="ECO:0000256" key="6">
    <source>
        <dbReference type="ARBA" id="ARBA00022801"/>
    </source>
</evidence>
<evidence type="ECO:0000256" key="13">
    <source>
        <dbReference type="PIRSR" id="PIRSR000495-1"/>
    </source>
</evidence>
<organism evidence="15 16">
    <name type="scientific">Ructibacterium gallinarum</name>
    <dbReference type="NCBI Taxonomy" id="2779355"/>
    <lineage>
        <taxon>Bacteria</taxon>
        <taxon>Bacillati</taxon>
        <taxon>Bacillota</taxon>
        <taxon>Clostridia</taxon>
        <taxon>Eubacteriales</taxon>
        <taxon>Oscillospiraceae</taxon>
        <taxon>Ructibacterium</taxon>
    </lineage>
</organism>
<keyword evidence="16" id="KW-1185">Reference proteome</keyword>
<keyword evidence="9 12" id="KW-0456">Lyase</keyword>
<dbReference type="PANTHER" id="PTHR42701:SF1">
    <property type="entry name" value="IMIDAZOLE GLYCEROL PHOSPHATE SYNTHASE SUBUNIT HISH"/>
    <property type="match status" value="1"/>
</dbReference>
<dbReference type="CDD" id="cd01748">
    <property type="entry name" value="GATase1_IGP_Synthase"/>
    <property type="match status" value="1"/>
</dbReference>
<dbReference type="EMBL" id="JADCKB010000005">
    <property type="protein sequence ID" value="MBE5039551.1"/>
    <property type="molecule type" value="Genomic_DNA"/>
</dbReference>
<reference evidence="15" key="1">
    <citation type="submission" date="2020-10" db="EMBL/GenBank/DDBJ databases">
        <title>ChiBAC.</title>
        <authorList>
            <person name="Zenner C."/>
            <person name="Hitch T.C.A."/>
            <person name="Clavel T."/>
        </authorList>
    </citation>
    <scope>NUCLEOTIDE SEQUENCE</scope>
    <source>
        <strain evidence="15">DSM 107454</strain>
    </source>
</reference>
<keyword evidence="4 12" id="KW-0963">Cytoplasm</keyword>
<evidence type="ECO:0000256" key="10">
    <source>
        <dbReference type="ARBA" id="ARBA00047838"/>
    </source>
</evidence>
<comment type="catalytic activity">
    <reaction evidence="11 12">
        <text>L-glutamine + H2O = L-glutamate + NH4(+)</text>
        <dbReference type="Rhea" id="RHEA:15889"/>
        <dbReference type="ChEBI" id="CHEBI:15377"/>
        <dbReference type="ChEBI" id="CHEBI:28938"/>
        <dbReference type="ChEBI" id="CHEBI:29985"/>
        <dbReference type="ChEBI" id="CHEBI:58359"/>
        <dbReference type="EC" id="3.5.1.2"/>
    </reaction>
</comment>
<dbReference type="EC" id="4.3.2.10" evidence="12"/>
<evidence type="ECO:0000256" key="2">
    <source>
        <dbReference type="ARBA" id="ARBA00005091"/>
    </source>
</evidence>
<evidence type="ECO:0000256" key="4">
    <source>
        <dbReference type="ARBA" id="ARBA00022490"/>
    </source>
</evidence>
<feature type="active site" evidence="12 13">
    <location>
        <position position="183"/>
    </location>
</feature>
<dbReference type="Proteomes" id="UP000806542">
    <property type="component" value="Unassembled WGS sequence"/>
</dbReference>
<sequence>MIAIIDYGAGNLRSVQKACETAGAQAVITSSPEVILKAEHVILPGVGAFGDCMRRLEENGLPSIIEETIHHGTPFLGICLGMQLLFEESEESPGVSGLGIFKGKIVKIPHRDGFKIPHMGWNSLHFCKPCRLFTGLPFNPFVYFVHSYYMQPQDPSIIAADTEYCGTLPVALNQDNVFAVQFHPEKSGDVGLNMLKNFLQTGGNCHVS</sequence>
<protein>
    <recommendedName>
        <fullName evidence="12">Imidazole glycerol phosphate synthase subunit HisH</fullName>
        <ecNumber evidence="12">4.3.2.10</ecNumber>
    </recommendedName>
    <alternativeName>
        <fullName evidence="12">IGP synthase glutaminase subunit</fullName>
        <ecNumber evidence="12">3.5.1.2</ecNumber>
    </alternativeName>
    <alternativeName>
        <fullName evidence="12">IGP synthase subunit HisH</fullName>
    </alternativeName>
    <alternativeName>
        <fullName evidence="12">ImGP synthase subunit HisH</fullName>
        <shortName evidence="12">IGPS subunit HisH</shortName>
    </alternativeName>
</protein>
<comment type="subcellular location">
    <subcellularLocation>
        <location evidence="1 12">Cytoplasm</location>
    </subcellularLocation>
</comment>
<feature type="active site" evidence="12 13">
    <location>
        <position position="185"/>
    </location>
</feature>
<dbReference type="GO" id="GO:0000105">
    <property type="term" value="P:L-histidine biosynthetic process"/>
    <property type="evidence" value="ECO:0007669"/>
    <property type="project" value="UniProtKB-UniRule"/>
</dbReference>
<evidence type="ECO:0000313" key="15">
    <source>
        <dbReference type="EMBL" id="MBE5039551.1"/>
    </source>
</evidence>
<dbReference type="RefSeq" id="WP_226392112.1">
    <property type="nucleotide sequence ID" value="NZ_JADCKB010000005.1"/>
</dbReference>
<keyword evidence="8 12" id="KW-0368">Histidine biosynthesis</keyword>
<keyword evidence="6 12" id="KW-0378">Hydrolase</keyword>
<evidence type="ECO:0000256" key="7">
    <source>
        <dbReference type="ARBA" id="ARBA00022962"/>
    </source>
</evidence>
<comment type="function">
    <text evidence="12">IGPS catalyzes the conversion of PRFAR and glutamine to IGP, AICAR and glutamate. The HisH subunit catalyzes the hydrolysis of glutamine to glutamate and ammonia as part of the synthesis of IGP and AICAR. The resulting ammonia molecule is channeled to the active site of HisF.</text>
</comment>
<comment type="pathway">
    <text evidence="2 12">Amino-acid biosynthesis; L-histidine biosynthesis; L-histidine from 5-phospho-alpha-D-ribose 1-diphosphate: step 5/9.</text>
</comment>
<dbReference type="InterPro" id="IPR010139">
    <property type="entry name" value="Imidazole-glycPsynth_HisH"/>
</dbReference>
<dbReference type="Pfam" id="PF00117">
    <property type="entry name" value="GATase"/>
    <property type="match status" value="1"/>
</dbReference>
<dbReference type="Gene3D" id="3.40.50.880">
    <property type="match status" value="1"/>
</dbReference>
<dbReference type="PROSITE" id="PS51273">
    <property type="entry name" value="GATASE_TYPE_1"/>
    <property type="match status" value="1"/>
</dbReference>
<evidence type="ECO:0000256" key="5">
    <source>
        <dbReference type="ARBA" id="ARBA00022605"/>
    </source>
</evidence>
<dbReference type="HAMAP" id="MF_00278">
    <property type="entry name" value="HisH"/>
    <property type="match status" value="1"/>
</dbReference>
<keyword evidence="5 12" id="KW-0028">Amino-acid biosynthesis</keyword>
<dbReference type="AlphaFoldDB" id="A0A9D5R7S6"/>
<comment type="subunit">
    <text evidence="3 12">Heterodimer of HisH and HisF.</text>
</comment>
<evidence type="ECO:0000259" key="14">
    <source>
        <dbReference type="Pfam" id="PF00117"/>
    </source>
</evidence>
<dbReference type="GO" id="GO:0016829">
    <property type="term" value="F:lyase activity"/>
    <property type="evidence" value="ECO:0007669"/>
    <property type="project" value="UniProtKB-KW"/>
</dbReference>
<keyword evidence="7 12" id="KW-0315">Glutamine amidotransferase</keyword>
<dbReference type="PIRSF" id="PIRSF000495">
    <property type="entry name" value="Amidotransf_hisH"/>
    <property type="match status" value="1"/>
</dbReference>
<evidence type="ECO:0000256" key="9">
    <source>
        <dbReference type="ARBA" id="ARBA00023239"/>
    </source>
</evidence>
<evidence type="ECO:0000256" key="1">
    <source>
        <dbReference type="ARBA" id="ARBA00004496"/>
    </source>
</evidence>
<dbReference type="FunFam" id="3.40.50.880:FF:000009">
    <property type="entry name" value="Imidazole glycerol phosphate synthase subunit HisH"/>
    <property type="match status" value="1"/>
</dbReference>
<feature type="active site" description="Nucleophile" evidence="12 13">
    <location>
        <position position="79"/>
    </location>
</feature>
<dbReference type="GO" id="GO:0004359">
    <property type="term" value="F:glutaminase activity"/>
    <property type="evidence" value="ECO:0007669"/>
    <property type="project" value="UniProtKB-EC"/>
</dbReference>
<dbReference type="GO" id="GO:0000107">
    <property type="term" value="F:imidazoleglycerol-phosphate synthase activity"/>
    <property type="evidence" value="ECO:0007669"/>
    <property type="project" value="UniProtKB-UniRule"/>
</dbReference>